<comment type="similarity">
    <text evidence="4">Belongs to the MsrA Met sulfoxide reductase family.</text>
</comment>
<dbReference type="RefSeq" id="WP_189392275.1">
    <property type="nucleotide sequence ID" value="NZ_BMZN01000003.1"/>
</dbReference>
<proteinExistence type="inferred from homology"/>
<evidence type="ECO:0000256" key="1">
    <source>
        <dbReference type="ARBA" id="ARBA00023002"/>
    </source>
</evidence>
<protein>
    <recommendedName>
        <fullName evidence="4">Peptide methionine sulfoxide reductase MsrA</fullName>
        <shortName evidence="4">Protein-methionine-S-oxide reductase</shortName>
        <ecNumber evidence="4">1.8.4.11</ecNumber>
    </recommendedName>
    <alternativeName>
        <fullName evidence="4">Peptide-methionine (S)-S-oxide reductase</fullName>
        <shortName evidence="4">Peptide Met(O) reductase</shortName>
    </alternativeName>
</protein>
<name>A0A8H9IJ02_9BURK</name>
<dbReference type="HAMAP" id="MF_01401">
    <property type="entry name" value="MsrA"/>
    <property type="match status" value="1"/>
</dbReference>
<dbReference type="Gene3D" id="3.30.1060.10">
    <property type="entry name" value="Peptide methionine sulphoxide reductase MsrA"/>
    <property type="match status" value="1"/>
</dbReference>
<comment type="caution">
    <text evidence="6">The sequence shown here is derived from an EMBL/GenBank/DDBJ whole genome shotgun (WGS) entry which is preliminary data.</text>
</comment>
<dbReference type="InterPro" id="IPR036509">
    <property type="entry name" value="Met_Sox_Rdtase_MsrA_sf"/>
</dbReference>
<gene>
    <name evidence="4 6" type="primary">msrA</name>
    <name evidence="6" type="ORF">GCM10010096_18420</name>
</gene>
<comment type="function">
    <text evidence="4">Has an important function as a repair enzyme for proteins that have been inactivated by oxidation. Catalyzes the reversible oxidation-reduction of methionine sulfoxide in proteins to methionine.</text>
</comment>
<dbReference type="InterPro" id="IPR002569">
    <property type="entry name" value="Met_Sox_Rdtase_MsrA_dom"/>
</dbReference>
<keyword evidence="7" id="KW-1185">Reference proteome</keyword>
<sequence>MKETAILGGGCFWCTEGIFKALQGVQSVVPGYCGGHVEHPTYEQVCGKQTGHIEVVKVEFDPSVISYRDLLEVFFLTHDPTTPDRQGADQGPQYASAIFCQNEEQRRQAFEVIEEIKPQFDAPIVTHVLDSPTFWEAEDYHHDYFALHPEQAYCQMVIAPKLKKFYQRFQDLLIKGA</sequence>
<dbReference type="Proteomes" id="UP000608923">
    <property type="component" value="Unassembled WGS sequence"/>
</dbReference>
<evidence type="ECO:0000256" key="4">
    <source>
        <dbReference type="HAMAP-Rule" id="MF_01401"/>
    </source>
</evidence>
<comment type="catalytic activity">
    <reaction evidence="2 4">
        <text>L-methionyl-[protein] + [thioredoxin]-disulfide + H2O = L-methionyl-(S)-S-oxide-[protein] + [thioredoxin]-dithiol</text>
        <dbReference type="Rhea" id="RHEA:14217"/>
        <dbReference type="Rhea" id="RHEA-COMP:10698"/>
        <dbReference type="Rhea" id="RHEA-COMP:10700"/>
        <dbReference type="Rhea" id="RHEA-COMP:12313"/>
        <dbReference type="Rhea" id="RHEA-COMP:12315"/>
        <dbReference type="ChEBI" id="CHEBI:15377"/>
        <dbReference type="ChEBI" id="CHEBI:16044"/>
        <dbReference type="ChEBI" id="CHEBI:29950"/>
        <dbReference type="ChEBI" id="CHEBI:44120"/>
        <dbReference type="ChEBI" id="CHEBI:50058"/>
        <dbReference type="EC" id="1.8.4.11"/>
    </reaction>
</comment>
<evidence type="ECO:0000313" key="7">
    <source>
        <dbReference type="Proteomes" id="UP000608923"/>
    </source>
</evidence>
<dbReference type="NCBIfam" id="TIGR00401">
    <property type="entry name" value="msrA"/>
    <property type="match status" value="1"/>
</dbReference>
<dbReference type="Pfam" id="PF01625">
    <property type="entry name" value="PMSR"/>
    <property type="match status" value="1"/>
</dbReference>
<dbReference type="GO" id="GO:0008113">
    <property type="term" value="F:peptide-methionine (S)-S-oxide reductase activity"/>
    <property type="evidence" value="ECO:0007669"/>
    <property type="project" value="UniProtKB-UniRule"/>
</dbReference>
<keyword evidence="1 4" id="KW-0560">Oxidoreductase</keyword>
<comment type="catalytic activity">
    <reaction evidence="3 4">
        <text>[thioredoxin]-disulfide + L-methionine + H2O = L-methionine (S)-S-oxide + [thioredoxin]-dithiol</text>
        <dbReference type="Rhea" id="RHEA:19993"/>
        <dbReference type="Rhea" id="RHEA-COMP:10698"/>
        <dbReference type="Rhea" id="RHEA-COMP:10700"/>
        <dbReference type="ChEBI" id="CHEBI:15377"/>
        <dbReference type="ChEBI" id="CHEBI:29950"/>
        <dbReference type="ChEBI" id="CHEBI:50058"/>
        <dbReference type="ChEBI" id="CHEBI:57844"/>
        <dbReference type="ChEBI" id="CHEBI:58772"/>
        <dbReference type="EC" id="1.8.4.11"/>
    </reaction>
</comment>
<dbReference type="PANTHER" id="PTHR43774:SF1">
    <property type="entry name" value="PEPTIDE METHIONINE SULFOXIDE REDUCTASE MSRA 2"/>
    <property type="match status" value="1"/>
</dbReference>
<feature type="active site" evidence="4">
    <location>
        <position position="11"/>
    </location>
</feature>
<evidence type="ECO:0000256" key="3">
    <source>
        <dbReference type="ARBA" id="ARBA00048782"/>
    </source>
</evidence>
<evidence type="ECO:0000313" key="6">
    <source>
        <dbReference type="EMBL" id="GHC47357.1"/>
    </source>
</evidence>
<accession>A0A8H9IJ02</accession>
<evidence type="ECO:0000259" key="5">
    <source>
        <dbReference type="Pfam" id="PF01625"/>
    </source>
</evidence>
<feature type="domain" description="Peptide methionine sulphoxide reductase MsrA" evidence="5">
    <location>
        <begin position="4"/>
        <end position="155"/>
    </location>
</feature>
<organism evidence="6 7">
    <name type="scientific">Alcaligenes pakistanensis</name>
    <dbReference type="NCBI Taxonomy" id="1482717"/>
    <lineage>
        <taxon>Bacteria</taxon>
        <taxon>Pseudomonadati</taxon>
        <taxon>Pseudomonadota</taxon>
        <taxon>Betaproteobacteria</taxon>
        <taxon>Burkholderiales</taxon>
        <taxon>Alcaligenaceae</taxon>
        <taxon>Alcaligenes</taxon>
    </lineage>
</organism>
<dbReference type="EC" id="1.8.4.11" evidence="4"/>
<reference evidence="7" key="1">
    <citation type="journal article" date="2019" name="Int. J. Syst. Evol. Microbiol.">
        <title>The Global Catalogue of Microorganisms (GCM) 10K type strain sequencing project: providing services to taxonomists for standard genome sequencing and annotation.</title>
        <authorList>
            <consortium name="The Broad Institute Genomics Platform"/>
            <consortium name="The Broad Institute Genome Sequencing Center for Infectious Disease"/>
            <person name="Wu L."/>
            <person name="Ma J."/>
        </authorList>
    </citation>
    <scope>NUCLEOTIDE SEQUENCE [LARGE SCALE GENOMIC DNA]</scope>
    <source>
        <strain evidence="7">KCTC 42083</strain>
    </source>
</reference>
<dbReference type="PANTHER" id="PTHR43774">
    <property type="entry name" value="PEPTIDE METHIONINE SULFOXIDE REDUCTASE"/>
    <property type="match status" value="1"/>
</dbReference>
<dbReference type="SUPFAM" id="SSF55068">
    <property type="entry name" value="Peptide methionine sulfoxide reductase"/>
    <property type="match status" value="1"/>
</dbReference>
<dbReference type="EMBL" id="BMZN01000003">
    <property type="protein sequence ID" value="GHC47357.1"/>
    <property type="molecule type" value="Genomic_DNA"/>
</dbReference>
<evidence type="ECO:0000256" key="2">
    <source>
        <dbReference type="ARBA" id="ARBA00047806"/>
    </source>
</evidence>
<dbReference type="AlphaFoldDB" id="A0A8H9IJ02"/>